<evidence type="ECO:0000259" key="4">
    <source>
        <dbReference type="Pfam" id="PF20696"/>
    </source>
</evidence>
<dbReference type="InterPro" id="IPR022390">
    <property type="entry name" value="HBDC"/>
</dbReference>
<evidence type="ECO:0000259" key="3">
    <source>
        <dbReference type="Pfam" id="PF20695"/>
    </source>
</evidence>
<comment type="similarity">
    <text evidence="1">Belongs to the UbiD family.</text>
</comment>
<dbReference type="Gene3D" id="3.40.1670.10">
    <property type="entry name" value="UbiD C-terminal domain-like"/>
    <property type="match status" value="1"/>
</dbReference>
<dbReference type="InterPro" id="IPR048304">
    <property type="entry name" value="UbiD_Rift_dom"/>
</dbReference>
<dbReference type="InterPro" id="IPR002830">
    <property type="entry name" value="UbiD"/>
</dbReference>
<dbReference type="EMBL" id="DRWR01000013">
    <property type="protein sequence ID" value="HHQ15329.1"/>
    <property type="molecule type" value="Genomic_DNA"/>
</dbReference>
<evidence type="ECO:0000259" key="2">
    <source>
        <dbReference type="Pfam" id="PF01977"/>
    </source>
</evidence>
<dbReference type="NCBIfam" id="TIGR00148">
    <property type="entry name" value="UbiD family decarboxylase"/>
    <property type="match status" value="1"/>
</dbReference>
<feature type="domain" description="3-octaprenyl-4-hydroxybenzoate carboxy-lyase-like Rift-related" evidence="2">
    <location>
        <begin position="120"/>
        <end position="318"/>
    </location>
</feature>
<dbReference type="InterPro" id="IPR049381">
    <property type="entry name" value="UbiD-like_C"/>
</dbReference>
<protein>
    <submittedName>
        <fullName evidence="5">Menaquinone biosynthesis decarboxylase</fullName>
    </submittedName>
</protein>
<evidence type="ECO:0000313" key="5">
    <source>
        <dbReference type="EMBL" id="HHQ15329.1"/>
    </source>
</evidence>
<dbReference type="NCBIfam" id="TIGR03701">
    <property type="entry name" value="mena_SCO4490"/>
    <property type="match status" value="1"/>
</dbReference>
<organism evidence="5">
    <name type="scientific">Thermodesulfobacterium geofontis</name>
    <dbReference type="NCBI Taxonomy" id="1295609"/>
    <lineage>
        <taxon>Bacteria</taxon>
        <taxon>Pseudomonadati</taxon>
        <taxon>Thermodesulfobacteriota</taxon>
        <taxon>Thermodesulfobacteria</taxon>
        <taxon>Thermodesulfobacteriales</taxon>
        <taxon>Thermodesulfobacteriaceae</taxon>
        <taxon>Thermodesulfobacterium</taxon>
    </lineage>
</organism>
<name>A0A7V5XF52_9BACT</name>
<dbReference type="GO" id="GO:0005829">
    <property type="term" value="C:cytosol"/>
    <property type="evidence" value="ECO:0007669"/>
    <property type="project" value="TreeGrafter"/>
</dbReference>
<dbReference type="PANTHER" id="PTHR30108:SF17">
    <property type="entry name" value="FERULIC ACID DECARBOXYLASE 1"/>
    <property type="match status" value="1"/>
</dbReference>
<feature type="domain" description="3-octaprenyl-4-hydroxybenzoate carboxy-lyase-like N-terminal" evidence="3">
    <location>
        <begin position="11"/>
        <end position="83"/>
    </location>
</feature>
<accession>A0A7V5XF52</accession>
<dbReference type="Gene3D" id="1.20.5.570">
    <property type="entry name" value="Single helix bin"/>
    <property type="match status" value="1"/>
</dbReference>
<dbReference type="InterPro" id="IPR049383">
    <property type="entry name" value="UbiD-like_N"/>
</dbReference>
<dbReference type="Pfam" id="PF20695">
    <property type="entry name" value="UbiD_N"/>
    <property type="match status" value="1"/>
</dbReference>
<dbReference type="SUPFAM" id="SSF143968">
    <property type="entry name" value="UbiD C-terminal domain-like"/>
    <property type="match status" value="1"/>
</dbReference>
<dbReference type="AlphaFoldDB" id="A0A7V5XF52"/>
<dbReference type="SUPFAM" id="SSF50475">
    <property type="entry name" value="FMN-binding split barrel"/>
    <property type="match status" value="1"/>
</dbReference>
<evidence type="ECO:0000256" key="1">
    <source>
        <dbReference type="ARBA" id="ARBA00010021"/>
    </source>
</evidence>
<dbReference type="PANTHER" id="PTHR30108">
    <property type="entry name" value="3-OCTAPRENYL-4-HYDROXYBENZOATE CARBOXY-LYASE-RELATED"/>
    <property type="match status" value="1"/>
</dbReference>
<gene>
    <name evidence="5" type="ORF">ENM15_00655</name>
</gene>
<dbReference type="GO" id="GO:0008694">
    <property type="term" value="F:4-hydroxy-3-polyprenylbenzoate decarboxylase activity"/>
    <property type="evidence" value="ECO:0007669"/>
    <property type="project" value="TreeGrafter"/>
</dbReference>
<dbReference type="GO" id="GO:0006744">
    <property type="term" value="P:ubiquinone biosynthetic process"/>
    <property type="evidence" value="ECO:0007669"/>
    <property type="project" value="TreeGrafter"/>
</dbReference>
<reference evidence="5" key="1">
    <citation type="journal article" date="2020" name="mSystems">
        <title>Genome- and Community-Level Interaction Insights into Carbon Utilization and Element Cycling Functions of Hydrothermarchaeota in Hydrothermal Sediment.</title>
        <authorList>
            <person name="Zhou Z."/>
            <person name="Liu Y."/>
            <person name="Xu W."/>
            <person name="Pan J."/>
            <person name="Luo Z.H."/>
            <person name="Li M."/>
        </authorList>
    </citation>
    <scope>NUCLEOTIDE SEQUENCE [LARGE SCALE GENOMIC DNA]</scope>
    <source>
        <strain evidence="5">SpSt-106</strain>
    </source>
</reference>
<dbReference type="Pfam" id="PF20696">
    <property type="entry name" value="UbiD_C"/>
    <property type="match status" value="1"/>
</dbReference>
<dbReference type="Pfam" id="PF01977">
    <property type="entry name" value="UbiD"/>
    <property type="match status" value="1"/>
</dbReference>
<sequence length="493" mass="56649">MKAYKNLQEFIEVLEKEKELLKINIEVSPELEITEITDKVCKLNGPALFFEKVKDYKIPVVTNLFGSFKRICLAFGVKEIEELALTLINFIEIKKMEGFFEKLKFIPKLWQAKNFFPKLVDKAPCQEIVWTKEKVDLFKLPILKCWPKDGGRFITLPCVITKDPETGMRNIGMYRMQVFSKNETGMHWQIHKVGAKHYQKAEKLGQRLPVAVAIGPDPAVIYSATAPLPEDIDELLLAGFLRGKPVELVKCLTIPLEVPAESQIILEGYVEPYERKLEGPFGDHTGYYTPQDYYPVFKVTCITMRKDAVYPATVVGKPPMEDCYLGKVTERLFLPLIKKILPEVVDINLPWEGVFHNLAFVSIDKRYPGHAFKVASALWGLGQMMFTKIIVIFDKEVNVQDLSSALFYMTGNVDPERDIMIVKGPVDALDHASPQPCFGSKMCIDATKKWKEEGYTREWPEEIVMTKEIKEKIDKIWKKLRIEEFLKKELKNL</sequence>
<comment type="caution">
    <text evidence="5">The sequence shown here is derived from an EMBL/GenBank/DDBJ whole genome shotgun (WGS) entry which is preliminary data.</text>
</comment>
<feature type="domain" description="3-octaprenyl-4-hydroxybenzoate carboxy-lyase-like C-terminal" evidence="4">
    <location>
        <begin position="323"/>
        <end position="446"/>
    </location>
</feature>
<proteinExistence type="inferred from homology"/>